<dbReference type="InterPro" id="IPR019797">
    <property type="entry name" value="Glutamate_5-kinase_CS"/>
</dbReference>
<evidence type="ECO:0000313" key="10">
    <source>
        <dbReference type="EMBL" id="QKN24679.1"/>
    </source>
</evidence>
<evidence type="ECO:0000256" key="8">
    <source>
        <dbReference type="HAMAP-Rule" id="MF_00456"/>
    </source>
</evidence>
<keyword evidence="2 8" id="KW-0028">Amino-acid biosynthesis</keyword>
<dbReference type="EC" id="2.7.2.11" evidence="8"/>
<evidence type="ECO:0000256" key="4">
    <source>
        <dbReference type="ARBA" id="ARBA00022679"/>
    </source>
</evidence>
<comment type="subcellular location">
    <subcellularLocation>
        <location evidence="8">Cytoplasm</location>
    </subcellularLocation>
</comment>
<dbReference type="GO" id="GO:0005829">
    <property type="term" value="C:cytosol"/>
    <property type="evidence" value="ECO:0007669"/>
    <property type="project" value="TreeGrafter"/>
</dbReference>
<dbReference type="PROSITE" id="PS00902">
    <property type="entry name" value="GLUTAMATE_5_KINASE"/>
    <property type="match status" value="1"/>
</dbReference>
<feature type="binding site" evidence="8">
    <location>
        <position position="140"/>
    </location>
    <ligand>
        <name>substrate</name>
    </ligand>
</feature>
<dbReference type="PRINTS" id="PR00474">
    <property type="entry name" value="GLU5KINASE"/>
</dbReference>
<feature type="binding site" evidence="8">
    <location>
        <begin position="217"/>
        <end position="223"/>
    </location>
    <ligand>
        <name>ATP</name>
        <dbReference type="ChEBI" id="CHEBI:30616"/>
    </ligand>
</feature>
<dbReference type="FunFam" id="3.40.1160.10:FF:000018">
    <property type="entry name" value="Glutamate 5-kinase"/>
    <property type="match status" value="1"/>
</dbReference>
<sequence>MSHITQAKRVVIKVGTSTLAYENGRLNLRRMEELCKVLCGLQNEGREVVLVSSGAVGVGMAKLGLHKHPEEIEQRQAVAAVGQCELMFMYDKFFGEYNHTVGQVLLTRDVVQNQVTRKNAENTFLTLLHLGIIPVVNENDSVATDELAGKNFGDNDTLSATVAVLSQADLLVILTDIDGLYDGNPRTNPQAKRIPYVYGITDKIKALAGGAGSDLGTGGMATKVSAAEIANRAGIPCVVLSGANPRDLYDLFDGTVLGTTFVPAQAKN</sequence>
<feature type="binding site" evidence="8">
    <location>
        <position position="13"/>
    </location>
    <ligand>
        <name>ATP</name>
        <dbReference type="ChEBI" id="CHEBI:30616"/>
    </ligand>
</feature>
<dbReference type="InterPro" id="IPR001048">
    <property type="entry name" value="Asp/Glu/Uridylate_kinase"/>
</dbReference>
<evidence type="ECO:0000256" key="1">
    <source>
        <dbReference type="ARBA" id="ARBA00022490"/>
    </source>
</evidence>
<feature type="domain" description="Aspartate/glutamate/uridylate kinase" evidence="9">
    <location>
        <begin position="8"/>
        <end position="241"/>
    </location>
</feature>
<evidence type="ECO:0000256" key="7">
    <source>
        <dbReference type="ARBA" id="ARBA00022840"/>
    </source>
</evidence>
<feature type="binding site" evidence="8">
    <location>
        <begin position="175"/>
        <end position="176"/>
    </location>
    <ligand>
        <name>ATP</name>
        <dbReference type="ChEBI" id="CHEBI:30616"/>
    </ligand>
</feature>
<evidence type="ECO:0000256" key="3">
    <source>
        <dbReference type="ARBA" id="ARBA00022650"/>
    </source>
</evidence>
<name>A0A859DT62_9FIRM</name>
<keyword evidence="3 8" id="KW-0641">Proline biosynthesis</keyword>
<feature type="binding site" evidence="8">
    <location>
        <position position="53"/>
    </location>
    <ligand>
        <name>substrate</name>
    </ligand>
</feature>
<dbReference type="EMBL" id="CP046051">
    <property type="protein sequence ID" value="QKN24679.1"/>
    <property type="molecule type" value="Genomic_DNA"/>
</dbReference>
<dbReference type="GO" id="GO:0055129">
    <property type="term" value="P:L-proline biosynthetic process"/>
    <property type="evidence" value="ECO:0007669"/>
    <property type="project" value="UniProtKB-UniRule"/>
</dbReference>
<organism evidence="10 11">
    <name type="scientific">Caproicibacterium lactatifermentans</name>
    <dbReference type="NCBI Taxonomy" id="2666138"/>
    <lineage>
        <taxon>Bacteria</taxon>
        <taxon>Bacillati</taxon>
        <taxon>Bacillota</taxon>
        <taxon>Clostridia</taxon>
        <taxon>Eubacteriales</taxon>
        <taxon>Oscillospiraceae</taxon>
        <taxon>Caproicibacterium</taxon>
    </lineage>
</organism>
<reference evidence="10 11" key="1">
    <citation type="submission" date="2019-11" db="EMBL/GenBank/DDBJ databases">
        <authorList>
            <person name="Ren C."/>
            <person name="Wang H."/>
            <person name="Xu Y."/>
        </authorList>
    </citation>
    <scope>NUCLEOTIDE SEQUENCE [LARGE SCALE GENOMIC DNA]</scope>
    <source>
        <strain evidence="10 11">LBM 19010</strain>
    </source>
</reference>
<keyword evidence="4 8" id="KW-0808">Transferase</keyword>
<keyword evidence="5 8" id="KW-0547">Nucleotide-binding</keyword>
<comment type="function">
    <text evidence="8">Catalyzes the transfer of a phosphate group to glutamate to form L-glutamate 5-phosphate.</text>
</comment>
<dbReference type="RefSeq" id="WP_174193597.1">
    <property type="nucleotide sequence ID" value="NZ_CP046051.1"/>
</dbReference>
<dbReference type="GO" id="GO:0005524">
    <property type="term" value="F:ATP binding"/>
    <property type="evidence" value="ECO:0007669"/>
    <property type="project" value="UniProtKB-KW"/>
</dbReference>
<dbReference type="UniPathway" id="UPA00098">
    <property type="reaction ID" value="UER00359"/>
</dbReference>
<evidence type="ECO:0000259" key="9">
    <source>
        <dbReference type="Pfam" id="PF00696"/>
    </source>
</evidence>
<dbReference type="InterPro" id="IPR005715">
    <property type="entry name" value="Glu_5kinase/COase_Synthase"/>
</dbReference>
<evidence type="ECO:0000256" key="2">
    <source>
        <dbReference type="ARBA" id="ARBA00022605"/>
    </source>
</evidence>
<dbReference type="Proteomes" id="UP000501316">
    <property type="component" value="Chromosome"/>
</dbReference>
<dbReference type="InterPro" id="IPR036393">
    <property type="entry name" value="AceGlu_kinase-like_sf"/>
</dbReference>
<evidence type="ECO:0000256" key="6">
    <source>
        <dbReference type="ARBA" id="ARBA00022777"/>
    </source>
</evidence>
<dbReference type="SUPFAM" id="SSF53633">
    <property type="entry name" value="Carbamate kinase-like"/>
    <property type="match status" value="1"/>
</dbReference>
<dbReference type="PANTHER" id="PTHR43654">
    <property type="entry name" value="GLUTAMATE 5-KINASE"/>
    <property type="match status" value="1"/>
</dbReference>
<dbReference type="CDD" id="cd04242">
    <property type="entry name" value="AAK_G5K_ProB"/>
    <property type="match status" value="1"/>
</dbReference>
<dbReference type="HAMAP" id="MF_00456">
    <property type="entry name" value="ProB"/>
    <property type="match status" value="1"/>
</dbReference>
<dbReference type="GO" id="GO:0004349">
    <property type="term" value="F:glutamate 5-kinase activity"/>
    <property type="evidence" value="ECO:0007669"/>
    <property type="project" value="UniProtKB-UniRule"/>
</dbReference>
<dbReference type="InterPro" id="IPR011529">
    <property type="entry name" value="Glu_5kinase"/>
</dbReference>
<protein>
    <recommendedName>
        <fullName evidence="8">Glutamate 5-kinase</fullName>
        <ecNumber evidence="8">2.7.2.11</ecNumber>
    </recommendedName>
    <alternativeName>
        <fullName evidence="8">Gamma-glutamyl kinase</fullName>
        <shortName evidence="8">GK</shortName>
    </alternativeName>
</protein>
<dbReference type="KEGG" id="clf:GJQ69_09445"/>
<proteinExistence type="inferred from homology"/>
<keyword evidence="6 8" id="KW-0418">Kinase</keyword>
<evidence type="ECO:0000313" key="11">
    <source>
        <dbReference type="Proteomes" id="UP000501316"/>
    </source>
</evidence>
<dbReference type="InterPro" id="IPR001057">
    <property type="entry name" value="Glu/AcGlu_kinase"/>
</dbReference>
<comment type="pathway">
    <text evidence="8">Amino-acid biosynthesis; L-proline biosynthesis; L-glutamate 5-semialdehyde from L-glutamate: step 1/2.</text>
</comment>
<dbReference type="InterPro" id="IPR041739">
    <property type="entry name" value="G5K_ProB"/>
</dbReference>
<gene>
    <name evidence="8 10" type="primary">proB</name>
    <name evidence="10" type="ORF">GJQ69_09445</name>
</gene>
<dbReference type="NCBIfam" id="TIGR01027">
    <property type="entry name" value="proB"/>
    <property type="match status" value="1"/>
</dbReference>
<dbReference type="Pfam" id="PF00696">
    <property type="entry name" value="AA_kinase"/>
    <property type="match status" value="1"/>
</dbReference>
<dbReference type="PANTHER" id="PTHR43654:SF1">
    <property type="entry name" value="ISOPENTENYL PHOSPHATE KINASE"/>
    <property type="match status" value="1"/>
</dbReference>
<comment type="similarity">
    <text evidence="8">Belongs to the glutamate 5-kinase family.</text>
</comment>
<evidence type="ECO:0000256" key="5">
    <source>
        <dbReference type="ARBA" id="ARBA00022741"/>
    </source>
</evidence>
<keyword evidence="7 8" id="KW-0067">ATP-binding</keyword>
<dbReference type="AlphaFoldDB" id="A0A859DT62"/>
<feature type="binding site" evidence="8">
    <location>
        <position position="155"/>
    </location>
    <ligand>
        <name>substrate</name>
    </ligand>
</feature>
<dbReference type="PIRSF" id="PIRSF000729">
    <property type="entry name" value="GK"/>
    <property type="match status" value="1"/>
</dbReference>
<accession>A0A859DT62</accession>
<comment type="catalytic activity">
    <reaction evidence="8">
        <text>L-glutamate + ATP = L-glutamyl 5-phosphate + ADP</text>
        <dbReference type="Rhea" id="RHEA:14877"/>
        <dbReference type="ChEBI" id="CHEBI:29985"/>
        <dbReference type="ChEBI" id="CHEBI:30616"/>
        <dbReference type="ChEBI" id="CHEBI:58274"/>
        <dbReference type="ChEBI" id="CHEBI:456216"/>
        <dbReference type="EC" id="2.7.2.11"/>
    </reaction>
</comment>
<keyword evidence="1 8" id="KW-0963">Cytoplasm</keyword>
<dbReference type="Gene3D" id="3.40.1160.10">
    <property type="entry name" value="Acetylglutamate kinase-like"/>
    <property type="match status" value="1"/>
</dbReference>